<protein>
    <submittedName>
        <fullName evidence="1">Uncharacterized protein</fullName>
    </submittedName>
</protein>
<organism evidence="1 2">
    <name type="scientific">Trifolium medium</name>
    <dbReference type="NCBI Taxonomy" id="97028"/>
    <lineage>
        <taxon>Eukaryota</taxon>
        <taxon>Viridiplantae</taxon>
        <taxon>Streptophyta</taxon>
        <taxon>Embryophyta</taxon>
        <taxon>Tracheophyta</taxon>
        <taxon>Spermatophyta</taxon>
        <taxon>Magnoliopsida</taxon>
        <taxon>eudicotyledons</taxon>
        <taxon>Gunneridae</taxon>
        <taxon>Pentapetalae</taxon>
        <taxon>rosids</taxon>
        <taxon>fabids</taxon>
        <taxon>Fabales</taxon>
        <taxon>Fabaceae</taxon>
        <taxon>Papilionoideae</taxon>
        <taxon>50 kb inversion clade</taxon>
        <taxon>NPAAA clade</taxon>
        <taxon>Hologalegina</taxon>
        <taxon>IRL clade</taxon>
        <taxon>Trifolieae</taxon>
        <taxon>Trifolium</taxon>
    </lineage>
</organism>
<accession>A0A392VVE5</accession>
<comment type="caution">
    <text evidence="1">The sequence shown here is derived from an EMBL/GenBank/DDBJ whole genome shotgun (WGS) entry which is preliminary data.</text>
</comment>
<feature type="non-terminal residue" evidence="1">
    <location>
        <position position="1"/>
    </location>
</feature>
<reference evidence="1 2" key="1">
    <citation type="journal article" date="2018" name="Front. Plant Sci.">
        <title>Red Clover (Trifolium pratense) and Zigzag Clover (T. medium) - A Picture of Genomic Similarities and Differences.</title>
        <authorList>
            <person name="Dluhosova J."/>
            <person name="Istvanek J."/>
            <person name="Nedelnik J."/>
            <person name="Repkova J."/>
        </authorList>
    </citation>
    <scope>NUCLEOTIDE SEQUENCE [LARGE SCALE GENOMIC DNA]</scope>
    <source>
        <strain evidence="2">cv. 10/8</strain>
        <tissue evidence="1">Leaf</tissue>
    </source>
</reference>
<keyword evidence="2" id="KW-1185">Reference proteome</keyword>
<proteinExistence type="predicted"/>
<dbReference type="Proteomes" id="UP000265520">
    <property type="component" value="Unassembled WGS sequence"/>
</dbReference>
<dbReference type="AlphaFoldDB" id="A0A392VVE5"/>
<evidence type="ECO:0000313" key="1">
    <source>
        <dbReference type="EMBL" id="MCI91897.1"/>
    </source>
</evidence>
<feature type="non-terminal residue" evidence="1">
    <location>
        <position position="68"/>
    </location>
</feature>
<dbReference type="EMBL" id="LXQA011285070">
    <property type="protein sequence ID" value="MCI91897.1"/>
    <property type="molecule type" value="Genomic_DNA"/>
</dbReference>
<name>A0A392VVE5_9FABA</name>
<evidence type="ECO:0000313" key="2">
    <source>
        <dbReference type="Proteomes" id="UP000265520"/>
    </source>
</evidence>
<sequence length="68" mass="7617">HPKDKDVCFKLDATDEAIMVVTKQVHKPSPIEQALMNALDDLDSDEEDEMGECLKELDAFEEVSPLEA</sequence>